<reference evidence="2" key="1">
    <citation type="journal article" date="2021" name="Proc. Natl. Acad. Sci. U.S.A.">
        <title>Global biogeography of chemosynthetic symbionts reveals both localized and globally distributed symbiont groups. .</title>
        <authorList>
            <person name="Osvatic J.T."/>
            <person name="Wilkins L.G.E."/>
            <person name="Leibrecht L."/>
            <person name="Leray M."/>
            <person name="Zauner S."/>
            <person name="Polzin J."/>
            <person name="Camacho Y."/>
            <person name="Gros O."/>
            <person name="van Gils J.A."/>
            <person name="Eisen J.A."/>
            <person name="Petersen J.M."/>
            <person name="Yuen B."/>
        </authorList>
    </citation>
    <scope>NUCLEOTIDE SEQUENCE</scope>
    <source>
        <strain evidence="2">MAGclacostrist064TRANS</strain>
    </source>
</reference>
<evidence type="ECO:0000313" key="3">
    <source>
        <dbReference type="Proteomes" id="UP000886667"/>
    </source>
</evidence>
<evidence type="ECO:0000256" key="1">
    <source>
        <dbReference type="SAM" id="MobiDB-lite"/>
    </source>
</evidence>
<evidence type="ECO:0000313" key="2">
    <source>
        <dbReference type="EMBL" id="MCG7948030.1"/>
    </source>
</evidence>
<dbReference type="AlphaFoldDB" id="A0A9E4T1Q0"/>
<feature type="region of interest" description="Disordered" evidence="1">
    <location>
        <begin position="40"/>
        <end position="92"/>
    </location>
</feature>
<name>A0A9E4T1Q0_9GAMM</name>
<dbReference type="EMBL" id="JAEPCM010000606">
    <property type="protein sequence ID" value="MCG7948030.1"/>
    <property type="molecule type" value="Genomic_DNA"/>
</dbReference>
<accession>A0A9E4T1Q0</accession>
<protein>
    <submittedName>
        <fullName evidence="2">Uncharacterized protein</fullName>
    </submittedName>
</protein>
<feature type="compositionally biased region" description="Basic and acidic residues" evidence="1">
    <location>
        <begin position="77"/>
        <end position="92"/>
    </location>
</feature>
<gene>
    <name evidence="2" type="ORF">JAZ07_16930</name>
</gene>
<proteinExistence type="predicted"/>
<comment type="caution">
    <text evidence="2">The sequence shown here is derived from an EMBL/GenBank/DDBJ whole genome shotgun (WGS) entry which is preliminary data.</text>
</comment>
<organism evidence="2 3">
    <name type="scientific">Candidatus Thiodiazotropha taylori</name>
    <dbReference type="NCBI Taxonomy" id="2792791"/>
    <lineage>
        <taxon>Bacteria</taxon>
        <taxon>Pseudomonadati</taxon>
        <taxon>Pseudomonadota</taxon>
        <taxon>Gammaproteobacteria</taxon>
        <taxon>Chromatiales</taxon>
        <taxon>Sedimenticolaceae</taxon>
        <taxon>Candidatus Thiodiazotropha</taxon>
    </lineage>
</organism>
<dbReference type="Proteomes" id="UP000886667">
    <property type="component" value="Unassembled WGS sequence"/>
</dbReference>
<sequence length="92" mass="10227">MLVRATKLGYYSSSLRYPGKQFDYEHSPKKGEKLSAAELKAKTKEDVDNSDWMEPVKPQKAAKAAEDLPPKESANNQDKKPAGESNDKSQAE</sequence>